<evidence type="ECO:0000313" key="3">
    <source>
        <dbReference type="Proteomes" id="UP001198830"/>
    </source>
</evidence>
<proteinExistence type="predicted"/>
<comment type="caution">
    <text evidence="2">The sequence shown here is derived from an EMBL/GenBank/DDBJ whole genome shotgun (WGS) entry which is preliminary data.</text>
</comment>
<feature type="region of interest" description="Disordered" evidence="1">
    <location>
        <begin position="32"/>
        <end position="79"/>
    </location>
</feature>
<evidence type="ECO:0000313" key="2">
    <source>
        <dbReference type="EMBL" id="MCC4232113.1"/>
    </source>
</evidence>
<gene>
    <name evidence="2" type="ORF">LL253_05320</name>
</gene>
<dbReference type="RefSeq" id="WP_228226458.1">
    <property type="nucleotide sequence ID" value="NZ_JAJGNP010000003.1"/>
</dbReference>
<protein>
    <submittedName>
        <fullName evidence="2">Membrane-like protein</fullName>
    </submittedName>
</protein>
<dbReference type="PROSITE" id="PS51257">
    <property type="entry name" value="PROKAR_LIPOPROTEIN"/>
    <property type="match status" value="1"/>
</dbReference>
<name>A0ABS8H4R6_9SPHN</name>
<dbReference type="EMBL" id="JAJGNP010000003">
    <property type="protein sequence ID" value="MCC4232113.1"/>
    <property type="molecule type" value="Genomic_DNA"/>
</dbReference>
<accession>A0ABS8H4R6</accession>
<keyword evidence="3" id="KW-1185">Reference proteome</keyword>
<sequence>MRLAALLLLALSAGCGDEPRAVVNAAGIEREAEVVRAPITTEPAKSDNEGDRSTSVAPPAKPLVSRGTSARDPSPPDYRAIGTEPFWAVTVRGATAVLERPDAPPLRYGVRQEMDSKSLRYLGDGFTMTISEGPCSDGMSDALWSDRVQIAFAQGVYKGCGGDREEDRGF</sequence>
<organism evidence="2 3">
    <name type="scientific">Sphingobium soli</name>
    <dbReference type="NCBI Taxonomy" id="1591116"/>
    <lineage>
        <taxon>Bacteria</taxon>
        <taxon>Pseudomonadati</taxon>
        <taxon>Pseudomonadota</taxon>
        <taxon>Alphaproteobacteria</taxon>
        <taxon>Sphingomonadales</taxon>
        <taxon>Sphingomonadaceae</taxon>
        <taxon>Sphingobium</taxon>
    </lineage>
</organism>
<dbReference type="Proteomes" id="UP001198830">
    <property type="component" value="Unassembled WGS sequence"/>
</dbReference>
<evidence type="ECO:0000256" key="1">
    <source>
        <dbReference type="SAM" id="MobiDB-lite"/>
    </source>
</evidence>
<reference evidence="2 3" key="1">
    <citation type="submission" date="2021-10" db="EMBL/GenBank/DDBJ databases">
        <title>The diversity and Nitrogen Metabolism of Culturable Nitrate-Utilizing Bacteria Within the Oxygen Minimum Zone of the Changjiang (Yangtze River)Estuary.</title>
        <authorList>
            <person name="Zhang D."/>
            <person name="Zheng J."/>
            <person name="Liu S."/>
            <person name="He W."/>
        </authorList>
    </citation>
    <scope>NUCLEOTIDE SEQUENCE [LARGE SCALE GENOMIC DNA]</scope>
    <source>
        <strain evidence="2 3">FXH275-2</strain>
    </source>
</reference>